<keyword evidence="2" id="KW-1185">Reference proteome</keyword>
<dbReference type="AlphaFoldDB" id="A0A1A7R0H9"/>
<dbReference type="EMBL" id="QLLQ01000012">
    <property type="protein sequence ID" value="RAJ21102.1"/>
    <property type="molecule type" value="Genomic_DNA"/>
</dbReference>
<dbReference type="Proteomes" id="UP000248987">
    <property type="component" value="Unassembled WGS sequence"/>
</dbReference>
<proteinExistence type="predicted"/>
<name>A0A1A7R0H9_9FLAO</name>
<accession>A0A1A7R0H9</accession>
<dbReference type="OrthoDB" id="978748at2"/>
<dbReference type="STRING" id="49280.A9996_08390"/>
<gene>
    <name evidence="1" type="ORF">LX77_02856</name>
</gene>
<reference evidence="1 2" key="1">
    <citation type="submission" date="2018-06" db="EMBL/GenBank/DDBJ databases">
        <title>Genomic Encyclopedia of Archaeal and Bacterial Type Strains, Phase II (KMG-II): from individual species to whole genera.</title>
        <authorList>
            <person name="Goeker M."/>
        </authorList>
    </citation>
    <scope>NUCLEOTIDE SEQUENCE [LARGE SCALE GENOMIC DNA]</scope>
    <source>
        <strain evidence="1 2">DSM 12408</strain>
    </source>
</reference>
<comment type="caution">
    <text evidence="1">The sequence shown here is derived from an EMBL/GenBank/DDBJ whole genome shotgun (WGS) entry which is preliminary data.</text>
</comment>
<organism evidence="1 2">
    <name type="scientific">Gelidibacter algens</name>
    <dbReference type="NCBI Taxonomy" id="49280"/>
    <lineage>
        <taxon>Bacteria</taxon>
        <taxon>Pseudomonadati</taxon>
        <taxon>Bacteroidota</taxon>
        <taxon>Flavobacteriia</taxon>
        <taxon>Flavobacteriales</taxon>
        <taxon>Flavobacteriaceae</taxon>
        <taxon>Gelidibacter</taxon>
    </lineage>
</organism>
<sequence length="158" mass="18740">MKAVSVVTIKKELKHRSSEELLELCLRLSKFKKENKELLTYLLFESHDESGYIESVKAEINAQFEGINTKNYFYIKKSVRKILKTVKKYARYSLKKETEVELLLHFCTVLKDFKPSIFKNVTLTNSYERQIVLIKKIVSTLHEDLQYDYHLELEGLER</sequence>
<dbReference type="RefSeq" id="WP_066433143.1">
    <property type="nucleotide sequence ID" value="NZ_LZRN01000013.1"/>
</dbReference>
<protein>
    <submittedName>
        <fullName evidence="1">Uncharacterized protein</fullName>
    </submittedName>
</protein>
<evidence type="ECO:0000313" key="2">
    <source>
        <dbReference type="Proteomes" id="UP000248987"/>
    </source>
</evidence>
<evidence type="ECO:0000313" key="1">
    <source>
        <dbReference type="EMBL" id="RAJ21102.1"/>
    </source>
</evidence>